<dbReference type="EC" id="3.1.4.46" evidence="2"/>
<dbReference type="GO" id="GO:0008889">
    <property type="term" value="F:glycerophosphodiester phosphodiesterase activity"/>
    <property type="evidence" value="ECO:0007669"/>
    <property type="project" value="UniProtKB-EC"/>
</dbReference>
<dbReference type="InterPro" id="IPR017946">
    <property type="entry name" value="PLC-like_Pdiesterase_TIM-brl"/>
</dbReference>
<accession>A0A1X9LJK1</accession>
<comment type="similarity">
    <text evidence="1">Belongs to the glycerophosphoryl diester phosphodiesterase family.</text>
</comment>
<dbReference type="GO" id="GO:0006629">
    <property type="term" value="P:lipid metabolic process"/>
    <property type="evidence" value="ECO:0007669"/>
    <property type="project" value="InterPro"/>
</dbReference>
<evidence type="ECO:0000256" key="4">
    <source>
        <dbReference type="ARBA" id="ARBA00022798"/>
    </source>
</evidence>
<organism evidence="8 9">
    <name type="scientific">Cnuibacter physcomitrellae</name>
    <dbReference type="NCBI Taxonomy" id="1619308"/>
    <lineage>
        <taxon>Bacteria</taxon>
        <taxon>Bacillati</taxon>
        <taxon>Actinomycetota</taxon>
        <taxon>Actinomycetes</taxon>
        <taxon>Micrococcales</taxon>
        <taxon>Microbacteriaceae</taxon>
        <taxon>Cnuibacter</taxon>
    </lineage>
</organism>
<reference evidence="8 9" key="1">
    <citation type="submission" date="2017-04" db="EMBL/GenBank/DDBJ databases">
        <authorList>
            <person name="Afonso C.L."/>
            <person name="Miller P.J."/>
            <person name="Scott M.A."/>
            <person name="Spackman E."/>
            <person name="Goraichik I."/>
            <person name="Dimitrov K.M."/>
            <person name="Suarez D.L."/>
            <person name="Swayne D.E."/>
        </authorList>
    </citation>
    <scope>NUCLEOTIDE SEQUENCE [LARGE SCALE GENOMIC DNA]</scope>
    <source>
        <strain evidence="9">XA(T)</strain>
    </source>
</reference>
<gene>
    <name evidence="8" type="ORF">B5808_05040</name>
</gene>
<evidence type="ECO:0000259" key="7">
    <source>
        <dbReference type="PROSITE" id="PS51704"/>
    </source>
</evidence>
<dbReference type="SUPFAM" id="SSF51695">
    <property type="entry name" value="PLC-like phosphodiesterases"/>
    <property type="match status" value="1"/>
</dbReference>
<evidence type="ECO:0000256" key="1">
    <source>
        <dbReference type="ARBA" id="ARBA00007277"/>
    </source>
</evidence>
<protein>
    <recommendedName>
        <fullName evidence="2">glycerophosphodiester phosphodiesterase</fullName>
        <ecNumber evidence="2">3.1.4.46</ecNumber>
    </recommendedName>
</protein>
<evidence type="ECO:0000313" key="9">
    <source>
        <dbReference type="Proteomes" id="UP000192775"/>
    </source>
</evidence>
<proteinExistence type="inferred from homology"/>
<comment type="catalytic activity">
    <reaction evidence="6">
        <text>a sn-glycero-3-phosphodiester + H2O = an alcohol + sn-glycerol 3-phosphate + H(+)</text>
        <dbReference type="Rhea" id="RHEA:12969"/>
        <dbReference type="ChEBI" id="CHEBI:15377"/>
        <dbReference type="ChEBI" id="CHEBI:15378"/>
        <dbReference type="ChEBI" id="CHEBI:30879"/>
        <dbReference type="ChEBI" id="CHEBI:57597"/>
        <dbReference type="ChEBI" id="CHEBI:83408"/>
        <dbReference type="EC" id="3.1.4.46"/>
    </reaction>
</comment>
<keyword evidence="9" id="KW-1185">Reference proteome</keyword>
<sequence>MSLVSAAVIAHRGASGHRPEHSLAAYLLAAEQGADAVEPDVVLSKDGVPVVRHENEISATTDVASRPEFADRRRSRSVDGRMLTGWFTEDFTWEELSTLRTREPHPALRPDSAAHDGEGTVLRLRDVLGVCDRARPDGSRPGAVVEIKHAAHFEGLGLDVVAAITDELAEAGWAEGGDRLVIESFEPTALRRVAERMPQTRRVLLLESSGVPFDLASAHAAGRGPIPSDTAELLTDAGLDRLSSEFAGISVDKELLVGDGARGADLVGAAHDRGLLVYTWTLRPENAFLEERHRTGRAGGLGDWQAEFADVFATGVDGVFADHPDLALAARRSALA</sequence>
<evidence type="ECO:0000256" key="2">
    <source>
        <dbReference type="ARBA" id="ARBA00012247"/>
    </source>
</evidence>
<dbReference type="GO" id="GO:0006071">
    <property type="term" value="P:glycerol metabolic process"/>
    <property type="evidence" value="ECO:0007669"/>
    <property type="project" value="UniProtKB-KW"/>
</dbReference>
<dbReference type="Gene3D" id="3.20.20.190">
    <property type="entry name" value="Phosphatidylinositol (PI) phosphodiesterase"/>
    <property type="match status" value="1"/>
</dbReference>
<dbReference type="Pfam" id="PF03009">
    <property type="entry name" value="GDPD"/>
    <property type="match status" value="1"/>
</dbReference>
<evidence type="ECO:0000313" key="8">
    <source>
        <dbReference type="EMBL" id="ARJ04662.1"/>
    </source>
</evidence>
<keyword evidence="4" id="KW-0319">Glycerol metabolism</keyword>
<dbReference type="PROSITE" id="PS51704">
    <property type="entry name" value="GP_PDE"/>
    <property type="match status" value="1"/>
</dbReference>
<dbReference type="InterPro" id="IPR030395">
    <property type="entry name" value="GP_PDE_dom"/>
</dbReference>
<dbReference type="KEGG" id="cphy:B5808_05040"/>
<dbReference type="EMBL" id="CP020715">
    <property type="protein sequence ID" value="ARJ04662.1"/>
    <property type="molecule type" value="Genomic_DNA"/>
</dbReference>
<dbReference type="PANTHER" id="PTHR43620:SF7">
    <property type="entry name" value="GLYCEROPHOSPHODIESTER PHOSPHODIESTERASE GDPD5-RELATED"/>
    <property type="match status" value="1"/>
</dbReference>
<keyword evidence="5" id="KW-0378">Hydrolase</keyword>
<dbReference type="PANTHER" id="PTHR43620">
    <property type="entry name" value="GLYCEROPHOSPHORYL DIESTER PHOSPHODIESTERASE"/>
    <property type="match status" value="1"/>
</dbReference>
<dbReference type="AlphaFoldDB" id="A0A1X9LJK1"/>
<evidence type="ECO:0000256" key="6">
    <source>
        <dbReference type="ARBA" id="ARBA00047512"/>
    </source>
</evidence>
<keyword evidence="3" id="KW-0732">Signal</keyword>
<name>A0A1X9LJK1_9MICO</name>
<dbReference type="STRING" id="1619308.B5808_05040"/>
<dbReference type="GO" id="GO:0042597">
    <property type="term" value="C:periplasmic space"/>
    <property type="evidence" value="ECO:0007669"/>
    <property type="project" value="TreeGrafter"/>
</dbReference>
<evidence type="ECO:0000256" key="3">
    <source>
        <dbReference type="ARBA" id="ARBA00022729"/>
    </source>
</evidence>
<feature type="domain" description="GP-PDE" evidence="7">
    <location>
        <begin position="6"/>
        <end position="331"/>
    </location>
</feature>
<dbReference type="Proteomes" id="UP000192775">
    <property type="component" value="Chromosome"/>
</dbReference>
<evidence type="ECO:0000256" key="5">
    <source>
        <dbReference type="ARBA" id="ARBA00022801"/>
    </source>
</evidence>